<evidence type="ECO:0000256" key="3">
    <source>
        <dbReference type="ARBA" id="ARBA00022989"/>
    </source>
</evidence>
<evidence type="ECO:0000313" key="7">
    <source>
        <dbReference type="EMBL" id="PUE60542.1"/>
    </source>
</evidence>
<dbReference type="Pfam" id="PF00528">
    <property type="entry name" value="BPD_transp_1"/>
    <property type="match status" value="1"/>
</dbReference>
<sequence length="289" mass="31601">MSTKFFSIHILSRAVLYATLLIGAVFFLAPLYVMVVTSLKDADEIRQNSLVSLPGGVNLDAWRLAWDSACTGAQCSGLEPFFWNSVWMTIPAVLISTTWGALNGYVLSLWKFRGSETLFAFLLFGVFMPFQVVLLPMSQVLGWLGLSSSIMGLILVHLLAGLPSTSLFFRNYYAAVPKDLLNAARMDGAGFWMIFFRIIVPMSTPIVMVTLIWQFTQIWNDFLFGVAFSGADSKPITVGLNNLANTTSSVKAYNVDMAAALIAGLPTMLVYVVAGRYFVRGLTAGAVKG</sequence>
<evidence type="ECO:0000256" key="4">
    <source>
        <dbReference type="ARBA" id="ARBA00023136"/>
    </source>
</evidence>
<keyword evidence="8" id="KW-1185">Reference proteome</keyword>
<evidence type="ECO:0000256" key="1">
    <source>
        <dbReference type="ARBA" id="ARBA00004651"/>
    </source>
</evidence>
<evidence type="ECO:0000256" key="5">
    <source>
        <dbReference type="RuleBase" id="RU363032"/>
    </source>
</evidence>
<reference evidence="7 8" key="1">
    <citation type="submission" date="2017-04" db="EMBL/GenBank/DDBJ databases">
        <title>Unexpected and diverse lifestyles within the genus Limnohabitans.</title>
        <authorList>
            <person name="Kasalicky V."/>
            <person name="Mehrshad M."/>
            <person name="Andrei S.-A."/>
            <person name="Salcher M."/>
            <person name="Kratochvilova H."/>
            <person name="Simek K."/>
            <person name="Ghai R."/>
        </authorList>
    </citation>
    <scope>NUCLEOTIDE SEQUENCE [LARGE SCALE GENOMIC DNA]</scope>
    <source>
        <strain evidence="7 8">MWH-C5</strain>
    </source>
</reference>
<feature type="domain" description="ABC transmembrane type-1" evidence="6">
    <location>
        <begin position="82"/>
        <end position="274"/>
    </location>
</feature>
<keyword evidence="3 5" id="KW-1133">Transmembrane helix</keyword>
<name>A0A315EX12_9BURK</name>
<dbReference type="EMBL" id="NESP01000001">
    <property type="protein sequence ID" value="PUE60542.1"/>
    <property type="molecule type" value="Genomic_DNA"/>
</dbReference>
<feature type="transmembrane region" description="Helical" evidence="5">
    <location>
        <begin position="86"/>
        <end position="106"/>
    </location>
</feature>
<accession>A0A315EX12</accession>
<dbReference type="PANTHER" id="PTHR43879:SF1">
    <property type="entry name" value="GLUCOSE IMPORT SYSTEM PERMEASE PROTEIN GLCU"/>
    <property type="match status" value="1"/>
</dbReference>
<dbReference type="SUPFAM" id="SSF161098">
    <property type="entry name" value="MetI-like"/>
    <property type="match status" value="1"/>
</dbReference>
<keyword evidence="4 5" id="KW-0472">Membrane</keyword>
<dbReference type="PANTHER" id="PTHR43879">
    <property type="entry name" value="ABC TRANSPORTER PERMEASE PROTEIN"/>
    <property type="match status" value="1"/>
</dbReference>
<keyword evidence="5" id="KW-0813">Transport</keyword>
<comment type="subcellular location">
    <subcellularLocation>
        <location evidence="1 5">Cell membrane</location>
        <topology evidence="1 5">Multi-pass membrane protein</topology>
    </subcellularLocation>
</comment>
<dbReference type="GO" id="GO:0055085">
    <property type="term" value="P:transmembrane transport"/>
    <property type="evidence" value="ECO:0007669"/>
    <property type="project" value="InterPro"/>
</dbReference>
<protein>
    <submittedName>
        <fullName evidence="7">Sugar ABC transporter permease</fullName>
    </submittedName>
</protein>
<dbReference type="CDD" id="cd06261">
    <property type="entry name" value="TM_PBP2"/>
    <property type="match status" value="1"/>
</dbReference>
<evidence type="ECO:0000259" key="6">
    <source>
        <dbReference type="PROSITE" id="PS50928"/>
    </source>
</evidence>
<dbReference type="AlphaFoldDB" id="A0A315EX12"/>
<organism evidence="7 8">
    <name type="scientific">Limnohabitans curvus</name>
    <dbReference type="NCBI Taxonomy" id="323423"/>
    <lineage>
        <taxon>Bacteria</taxon>
        <taxon>Pseudomonadati</taxon>
        <taxon>Pseudomonadota</taxon>
        <taxon>Betaproteobacteria</taxon>
        <taxon>Burkholderiales</taxon>
        <taxon>Comamonadaceae</taxon>
        <taxon>Limnohabitans</taxon>
    </lineage>
</organism>
<dbReference type="Proteomes" id="UP000251341">
    <property type="component" value="Unassembled WGS sequence"/>
</dbReference>
<dbReference type="GO" id="GO:0005886">
    <property type="term" value="C:plasma membrane"/>
    <property type="evidence" value="ECO:0007669"/>
    <property type="project" value="UniProtKB-SubCell"/>
</dbReference>
<feature type="transmembrane region" description="Helical" evidence="5">
    <location>
        <begin position="257"/>
        <end position="279"/>
    </location>
</feature>
<evidence type="ECO:0000313" key="8">
    <source>
        <dbReference type="Proteomes" id="UP000251341"/>
    </source>
</evidence>
<dbReference type="InterPro" id="IPR035906">
    <property type="entry name" value="MetI-like_sf"/>
</dbReference>
<feature type="transmembrane region" description="Helical" evidence="5">
    <location>
        <begin position="118"/>
        <end position="137"/>
    </location>
</feature>
<dbReference type="InterPro" id="IPR000515">
    <property type="entry name" value="MetI-like"/>
</dbReference>
<feature type="transmembrane region" description="Helical" evidence="5">
    <location>
        <begin position="14"/>
        <end position="35"/>
    </location>
</feature>
<feature type="transmembrane region" description="Helical" evidence="5">
    <location>
        <begin position="143"/>
        <end position="169"/>
    </location>
</feature>
<dbReference type="RefSeq" id="WP_108358583.1">
    <property type="nucleotide sequence ID" value="NZ_NESP01000001.1"/>
</dbReference>
<feature type="transmembrane region" description="Helical" evidence="5">
    <location>
        <begin position="190"/>
        <end position="213"/>
    </location>
</feature>
<keyword evidence="2 5" id="KW-0812">Transmembrane</keyword>
<evidence type="ECO:0000256" key="2">
    <source>
        <dbReference type="ARBA" id="ARBA00022692"/>
    </source>
</evidence>
<proteinExistence type="inferred from homology"/>
<gene>
    <name evidence="7" type="ORF">B9Z44_13775</name>
</gene>
<comment type="caution">
    <text evidence="7">The sequence shown here is derived from an EMBL/GenBank/DDBJ whole genome shotgun (WGS) entry which is preliminary data.</text>
</comment>
<dbReference type="Gene3D" id="1.10.3720.10">
    <property type="entry name" value="MetI-like"/>
    <property type="match status" value="1"/>
</dbReference>
<dbReference type="PROSITE" id="PS50928">
    <property type="entry name" value="ABC_TM1"/>
    <property type="match status" value="1"/>
</dbReference>
<comment type="similarity">
    <text evidence="5">Belongs to the binding-protein-dependent transport system permease family.</text>
</comment>